<name>A0A938Y4M9_9BACL</name>
<sequence>MARFEGFISKKVVKAWLETYEYMIAGDRPPEALPGNSGPKSADGIKAGFLNRVMLEQAIESLSPLTKACCKARWVHKLPRKQVLDTLGISKEVYYNRCDQAVEEIYQFVNGGLLPVKNLVEAITAGKRGA</sequence>
<accession>A0A938Y4M9</accession>
<keyword evidence="2" id="KW-1185">Reference proteome</keyword>
<dbReference type="EMBL" id="JAFBEB010000010">
    <property type="protein sequence ID" value="MBM7591160.1"/>
    <property type="molecule type" value="Genomic_DNA"/>
</dbReference>
<proteinExistence type="predicted"/>
<evidence type="ECO:0000313" key="2">
    <source>
        <dbReference type="Proteomes" id="UP000717624"/>
    </source>
</evidence>
<comment type="caution">
    <text evidence="1">The sequence shown here is derived from an EMBL/GenBank/DDBJ whole genome shotgun (WGS) entry which is preliminary data.</text>
</comment>
<evidence type="ECO:0000313" key="1">
    <source>
        <dbReference type="EMBL" id="MBM7591160.1"/>
    </source>
</evidence>
<protein>
    <submittedName>
        <fullName evidence="1">Fimbrial chaperone protein</fullName>
    </submittedName>
</protein>
<dbReference type="AlphaFoldDB" id="A0A938Y4M9"/>
<organism evidence="1 2">
    <name type="scientific">Brevibacillus fulvus</name>
    <dbReference type="NCBI Taxonomy" id="1125967"/>
    <lineage>
        <taxon>Bacteria</taxon>
        <taxon>Bacillati</taxon>
        <taxon>Bacillota</taxon>
        <taxon>Bacilli</taxon>
        <taxon>Bacillales</taxon>
        <taxon>Paenibacillaceae</taxon>
        <taxon>Brevibacillus</taxon>
    </lineage>
</organism>
<dbReference type="Proteomes" id="UP000717624">
    <property type="component" value="Unassembled WGS sequence"/>
</dbReference>
<gene>
    <name evidence="1" type="ORF">JOD01_002787</name>
</gene>
<dbReference type="RefSeq" id="WP_204518897.1">
    <property type="nucleotide sequence ID" value="NZ_BAABIN010000012.1"/>
</dbReference>
<reference evidence="1" key="1">
    <citation type="submission" date="2021-01" db="EMBL/GenBank/DDBJ databases">
        <title>Genomic Encyclopedia of Type Strains, Phase IV (KMG-IV): sequencing the most valuable type-strain genomes for metagenomic binning, comparative biology and taxonomic classification.</title>
        <authorList>
            <person name="Goeker M."/>
        </authorList>
    </citation>
    <scope>NUCLEOTIDE SEQUENCE</scope>
    <source>
        <strain evidence="1">DSM 25523</strain>
    </source>
</reference>